<feature type="compositionally biased region" description="Low complexity" evidence="1">
    <location>
        <begin position="380"/>
        <end position="391"/>
    </location>
</feature>
<feature type="compositionally biased region" description="Low complexity" evidence="1">
    <location>
        <begin position="210"/>
        <end position="236"/>
    </location>
</feature>
<dbReference type="AlphaFoldDB" id="A0A7X0ED78"/>
<feature type="compositionally biased region" description="Polar residues" evidence="1">
    <location>
        <begin position="237"/>
        <end position="246"/>
    </location>
</feature>
<feature type="region of interest" description="Disordered" evidence="1">
    <location>
        <begin position="521"/>
        <end position="547"/>
    </location>
</feature>
<feature type="compositionally biased region" description="Pro residues" evidence="1">
    <location>
        <begin position="458"/>
        <end position="468"/>
    </location>
</feature>
<feature type="compositionally biased region" description="Low complexity" evidence="1">
    <location>
        <begin position="402"/>
        <end position="419"/>
    </location>
</feature>
<feature type="compositionally biased region" description="Low complexity" evidence="1">
    <location>
        <begin position="7"/>
        <end position="21"/>
    </location>
</feature>
<feature type="region of interest" description="Disordered" evidence="1">
    <location>
        <begin position="456"/>
        <end position="492"/>
    </location>
</feature>
<keyword evidence="3" id="KW-1185">Reference proteome</keyword>
<sequence>MSGVQTPSVVAPTSGASAGAAPTVLGQVTVTQLPDKLTGLARALAVSGMVTEQRGDQATLRTAAGDVQVRSDQPLPTDRPVTLQIPAQTSGAALTATALAQSASQATGQTAGGAAVQTAAAQTQTAGPAATLPVLQVGTTLAAVLLSPAPAGNATASGPVATATPPSDVSQGQGLGLIVRAQGDTGDQPDLTDDRQPPSQPAPTQPAPSPTTAASPSGTQGGASQPTPTPQPGTATDNGGTPAVSSPPTTGGQTASAAPAAPGGNAAPSLADLLPDIAPPLAAQTQTARAVPADLSSWMPAPDTPEQPLSSPTATPTPAPAPAAPGAPGGASNPASPPPSATPGAGAAPGGAPPRDGAPAPTVPPSPSSAAATPPPPAAAPLGQAATRLAALGQPGFLPDLGAKAGGAAPAQAPGAPAPRIMPSAGDDAPFVAGSLFLNTRPSFVRTGLPSGTAAPFSPLPAVTPPPSGQASGQAAAPPPAPAGAPSTSPAAPVPRMNAPVVPALASSVLASSVLASSVPGVSTGQAGPPSALGGGSPSVLGVPTARPTGMAPAATLLPGALAPQAAELTSATVGPTASAAPAAVAYATPLRAAANPAPVQTVSFTLVSIQPPDADHPGMGESPTPGILPPEDPVTDPAIRPGVAPTVPGTVVGLTRAGQPVVETPRGTFLLHARTDLPLGTKVDLAPAATPVADLDAPPPPIDPARGRDWPALREALAVIAAANPALARQLIESILPRPTPQLTKTLVIFLAALRGGDAGGWLGSEAMSTLGKAGRGRLSARLADDFSSIAAQASEPNKEGWRTYAVPFGDEVGRLQVHVRAINDEDGNEEEGGPARAGRARPLRRFLIDLHLSQLGPMQLDGLIWTGRFDLVIRTRQLLPTSLTRELHGIYSNSLAAVGYSGGLSFQTGAHGWVDHAIAPTGGAGAGPITRI</sequence>
<comment type="caution">
    <text evidence="2">The sequence shown here is derived from an EMBL/GenBank/DDBJ whole genome shotgun (WGS) entry which is preliminary data.</text>
</comment>
<organism evidence="2 3">
    <name type="scientific">Nitrospirillum iridis</name>
    <dbReference type="NCBI Taxonomy" id="765888"/>
    <lineage>
        <taxon>Bacteria</taxon>
        <taxon>Pseudomonadati</taxon>
        <taxon>Pseudomonadota</taxon>
        <taxon>Alphaproteobacteria</taxon>
        <taxon>Rhodospirillales</taxon>
        <taxon>Azospirillaceae</taxon>
        <taxon>Nitrospirillum</taxon>
    </lineage>
</organism>
<evidence type="ECO:0000313" key="3">
    <source>
        <dbReference type="Proteomes" id="UP000539175"/>
    </source>
</evidence>
<feature type="compositionally biased region" description="Pro residues" evidence="1">
    <location>
        <begin position="315"/>
        <end position="325"/>
    </location>
</feature>
<feature type="region of interest" description="Disordered" evidence="1">
    <location>
        <begin position="1"/>
        <end position="21"/>
    </location>
</feature>
<proteinExistence type="predicted"/>
<feature type="compositionally biased region" description="Low complexity" evidence="1">
    <location>
        <begin position="247"/>
        <end position="283"/>
    </location>
</feature>
<evidence type="ECO:0000256" key="1">
    <source>
        <dbReference type="SAM" id="MobiDB-lite"/>
    </source>
</evidence>
<dbReference type="Proteomes" id="UP000539175">
    <property type="component" value="Unassembled WGS sequence"/>
</dbReference>
<protein>
    <submittedName>
        <fullName evidence="2">Uncharacterized protein</fullName>
    </submittedName>
</protein>
<feature type="compositionally biased region" description="Pro residues" evidence="1">
    <location>
        <begin position="198"/>
        <end position="209"/>
    </location>
</feature>
<gene>
    <name evidence="2" type="ORF">FHS74_000582</name>
</gene>
<dbReference type="RefSeq" id="WP_184797198.1">
    <property type="nucleotide sequence ID" value="NZ_JACIIZ010000001.1"/>
</dbReference>
<feature type="region of interest" description="Disordered" evidence="1">
    <location>
        <begin position="181"/>
        <end position="423"/>
    </location>
</feature>
<dbReference type="EMBL" id="JACIIZ010000001">
    <property type="protein sequence ID" value="MBB6250049.1"/>
    <property type="molecule type" value="Genomic_DNA"/>
</dbReference>
<feature type="compositionally biased region" description="Pro residues" evidence="1">
    <location>
        <begin position="361"/>
        <end position="379"/>
    </location>
</feature>
<feature type="compositionally biased region" description="Low complexity" evidence="1">
    <location>
        <begin position="527"/>
        <end position="544"/>
    </location>
</feature>
<feature type="region of interest" description="Disordered" evidence="1">
    <location>
        <begin position="153"/>
        <end position="172"/>
    </location>
</feature>
<name>A0A7X0ED78_9PROT</name>
<accession>A0A7X0ED78</accession>
<evidence type="ECO:0000313" key="2">
    <source>
        <dbReference type="EMBL" id="MBB6250049.1"/>
    </source>
</evidence>
<reference evidence="2 3" key="1">
    <citation type="submission" date="2020-08" db="EMBL/GenBank/DDBJ databases">
        <title>Genomic Encyclopedia of Type Strains, Phase IV (KMG-IV): sequencing the most valuable type-strain genomes for metagenomic binning, comparative biology and taxonomic classification.</title>
        <authorList>
            <person name="Goeker M."/>
        </authorList>
    </citation>
    <scope>NUCLEOTIDE SEQUENCE [LARGE SCALE GENOMIC DNA]</scope>
    <source>
        <strain evidence="2 3">DSM 22198</strain>
    </source>
</reference>